<reference evidence="1" key="1">
    <citation type="submission" date="2020-02" db="EMBL/GenBank/DDBJ databases">
        <authorList>
            <person name="Scholz U."/>
            <person name="Mascher M."/>
            <person name="Fiebig A."/>
        </authorList>
    </citation>
    <scope>NUCLEOTIDE SEQUENCE</scope>
</reference>
<proteinExistence type="predicted"/>
<organism evidence="1 2">
    <name type="scientific">Spirodela intermedia</name>
    <name type="common">Intermediate duckweed</name>
    <dbReference type="NCBI Taxonomy" id="51605"/>
    <lineage>
        <taxon>Eukaryota</taxon>
        <taxon>Viridiplantae</taxon>
        <taxon>Streptophyta</taxon>
        <taxon>Embryophyta</taxon>
        <taxon>Tracheophyta</taxon>
        <taxon>Spermatophyta</taxon>
        <taxon>Magnoliopsida</taxon>
        <taxon>Liliopsida</taxon>
        <taxon>Araceae</taxon>
        <taxon>Lemnoideae</taxon>
        <taxon>Spirodela</taxon>
    </lineage>
</organism>
<gene>
    <name evidence="1" type="ORF">SI8410_06007818</name>
</gene>
<dbReference type="AlphaFoldDB" id="A0A7I8KHD1"/>
<keyword evidence="2" id="KW-1185">Reference proteome</keyword>
<dbReference type="InterPro" id="IPR031421">
    <property type="entry name" value="DUF4666"/>
</dbReference>
<sequence length="114" mass="12700">MAAPSLQRSVETFRRSGSSGLVWDDRFTEDMGVGKSKVEAAEFRELRHAYSVGTIGQADHRRYNNACRLSRTNMASPAVDPPSPKLSRFGLLGIFANSRTESLTTNESKTLRHR</sequence>
<dbReference type="PANTHER" id="PTHR33730:SF16">
    <property type="entry name" value="OS01G0174100 PROTEIN"/>
    <property type="match status" value="1"/>
</dbReference>
<dbReference type="EMBL" id="LR746269">
    <property type="protein sequence ID" value="CAA7397153.1"/>
    <property type="molecule type" value="Genomic_DNA"/>
</dbReference>
<evidence type="ECO:0000313" key="1">
    <source>
        <dbReference type="EMBL" id="CAA7397153.1"/>
    </source>
</evidence>
<accession>A0A7I8KHD1</accession>
<dbReference type="OrthoDB" id="689003at2759"/>
<protein>
    <submittedName>
        <fullName evidence="1">Uncharacterized protein</fullName>
    </submittedName>
</protein>
<evidence type="ECO:0000313" key="2">
    <source>
        <dbReference type="Proteomes" id="UP000663760"/>
    </source>
</evidence>
<dbReference type="PANTHER" id="PTHR33730">
    <property type="entry name" value="OS05G0542732 PROTEIN-RELATED"/>
    <property type="match status" value="1"/>
</dbReference>
<dbReference type="Pfam" id="PF15697">
    <property type="entry name" value="DUF4666"/>
    <property type="match status" value="1"/>
</dbReference>
<name>A0A7I8KHD1_SPIIN</name>
<dbReference type="Proteomes" id="UP000663760">
    <property type="component" value="Chromosome 6"/>
</dbReference>